<evidence type="ECO:0000313" key="3">
    <source>
        <dbReference type="Proteomes" id="UP001311232"/>
    </source>
</evidence>
<reference evidence="2 3" key="1">
    <citation type="submission" date="2021-06" db="EMBL/GenBank/DDBJ databases">
        <authorList>
            <person name="Palmer J.M."/>
        </authorList>
    </citation>
    <scope>NUCLEOTIDE SEQUENCE [LARGE SCALE GENOMIC DNA]</scope>
    <source>
        <strain evidence="2 3">MEX-2019</strain>
        <tissue evidence="2">Muscle</tissue>
    </source>
</reference>
<evidence type="ECO:0000313" key="2">
    <source>
        <dbReference type="EMBL" id="KAK5611274.1"/>
    </source>
</evidence>
<keyword evidence="3" id="KW-1185">Reference proteome</keyword>
<organism evidence="2 3">
    <name type="scientific">Crenichthys baileyi</name>
    <name type="common">White River springfish</name>
    <dbReference type="NCBI Taxonomy" id="28760"/>
    <lineage>
        <taxon>Eukaryota</taxon>
        <taxon>Metazoa</taxon>
        <taxon>Chordata</taxon>
        <taxon>Craniata</taxon>
        <taxon>Vertebrata</taxon>
        <taxon>Euteleostomi</taxon>
        <taxon>Actinopterygii</taxon>
        <taxon>Neopterygii</taxon>
        <taxon>Teleostei</taxon>
        <taxon>Neoteleostei</taxon>
        <taxon>Acanthomorphata</taxon>
        <taxon>Ovalentaria</taxon>
        <taxon>Atherinomorphae</taxon>
        <taxon>Cyprinodontiformes</taxon>
        <taxon>Goodeidae</taxon>
        <taxon>Crenichthys</taxon>
    </lineage>
</organism>
<evidence type="ECO:0000256" key="1">
    <source>
        <dbReference type="SAM" id="MobiDB-lite"/>
    </source>
</evidence>
<gene>
    <name evidence="2" type="ORF">CRENBAI_019467</name>
</gene>
<accession>A0AAV9RQX5</accession>
<dbReference type="Proteomes" id="UP001311232">
    <property type="component" value="Unassembled WGS sequence"/>
</dbReference>
<protein>
    <submittedName>
        <fullName evidence="2">Uncharacterized protein</fullName>
    </submittedName>
</protein>
<proteinExistence type="predicted"/>
<comment type="caution">
    <text evidence="2">The sequence shown here is derived from an EMBL/GenBank/DDBJ whole genome shotgun (WGS) entry which is preliminary data.</text>
</comment>
<name>A0AAV9RQX5_9TELE</name>
<sequence length="342" mass="35906">MLPARLHSGVLRYTNPGPRRRRQESARDRWVQQQMEEAMRHLPADLEVLPSPLLLEHMEREAVQRPSPPSSLVAHPDPAAKPASFSRHRKRRRRAFPYLSASEEEAPMATAVTSGAVVSLPAASIPASSSATAPSPRLVVAPPMPSSLAPVRGSVAMPEELEEPFGENQADGGGLPDSSKAVLLPPISILSKTPESLTPSLTPSLQSSTEFLEGPLRSMLDLLICRPEGPLLCSADLHSSVHSTPASTVSTCLLESSSPPSPAAKVSTSLLAFLSSPSAAGLQGLYVSVGLHVSATGRQGLYVSVGLHVSAADRQGLQVLVLAFIATAGLHVFANVAGHPGS</sequence>
<dbReference type="EMBL" id="JAHHUM010001490">
    <property type="protein sequence ID" value="KAK5611274.1"/>
    <property type="molecule type" value="Genomic_DNA"/>
</dbReference>
<feature type="region of interest" description="Disordered" evidence="1">
    <location>
        <begin position="60"/>
        <end position="91"/>
    </location>
</feature>
<feature type="region of interest" description="Disordered" evidence="1">
    <location>
        <begin position="1"/>
        <end position="28"/>
    </location>
</feature>
<dbReference type="AlphaFoldDB" id="A0AAV9RQX5"/>